<dbReference type="AlphaFoldDB" id="A0A0K2UJR4"/>
<evidence type="ECO:0000313" key="1">
    <source>
        <dbReference type="EMBL" id="CDW37896.1"/>
    </source>
</evidence>
<sequence length="61" mass="7088">MQKRPGDGWKKILDTELTKNLLEADLTTPWLPSFEYHLTAADFMGILRTQLILWVKTTLID</sequence>
<name>A0A0K2UJR4_LEPSM</name>
<reference evidence="1" key="1">
    <citation type="submission" date="2014-05" db="EMBL/GenBank/DDBJ databases">
        <authorList>
            <person name="Chronopoulou M."/>
        </authorList>
    </citation>
    <scope>NUCLEOTIDE SEQUENCE</scope>
    <source>
        <tissue evidence="1">Whole organism</tissue>
    </source>
</reference>
<proteinExistence type="predicted"/>
<accession>A0A0K2UJR4</accession>
<organism evidence="1">
    <name type="scientific">Lepeophtheirus salmonis</name>
    <name type="common">Salmon louse</name>
    <name type="synonym">Caligus salmonis</name>
    <dbReference type="NCBI Taxonomy" id="72036"/>
    <lineage>
        <taxon>Eukaryota</taxon>
        <taxon>Metazoa</taxon>
        <taxon>Ecdysozoa</taxon>
        <taxon>Arthropoda</taxon>
        <taxon>Crustacea</taxon>
        <taxon>Multicrustacea</taxon>
        <taxon>Hexanauplia</taxon>
        <taxon>Copepoda</taxon>
        <taxon>Siphonostomatoida</taxon>
        <taxon>Caligidae</taxon>
        <taxon>Lepeophtheirus</taxon>
    </lineage>
</organism>
<dbReference type="EMBL" id="HACA01020535">
    <property type="protein sequence ID" value="CDW37896.1"/>
    <property type="molecule type" value="Transcribed_RNA"/>
</dbReference>
<protein>
    <submittedName>
        <fullName evidence="1">Uncharacterized protein</fullName>
    </submittedName>
</protein>